<dbReference type="Pfam" id="PF01189">
    <property type="entry name" value="Methyltr_RsmB-F"/>
    <property type="match status" value="1"/>
</dbReference>
<feature type="active site" description="Nucleophile" evidence="6">
    <location>
        <position position="261"/>
    </location>
</feature>
<dbReference type="AlphaFoldDB" id="U2NPV4"/>
<gene>
    <name evidence="8" type="ORF">HMPREF9135_0103</name>
</gene>
<feature type="binding site" evidence="6">
    <location>
        <position position="208"/>
    </location>
    <ligand>
        <name>S-adenosyl-L-methionine</name>
        <dbReference type="ChEBI" id="CHEBI:59789"/>
    </ligand>
</feature>
<keyword evidence="2 6" id="KW-0489">Methyltransferase</keyword>
<dbReference type="PATRIC" id="fig|1115809.3.peg.574"/>
<dbReference type="Pfam" id="PF17125">
    <property type="entry name" value="Methyltr_RsmF_N"/>
    <property type="match status" value="1"/>
</dbReference>
<accession>U2NPV4</accession>
<dbReference type="SUPFAM" id="SSF53335">
    <property type="entry name" value="S-adenosyl-L-methionine-dependent methyltransferases"/>
    <property type="match status" value="1"/>
</dbReference>
<dbReference type="GO" id="GO:0008173">
    <property type="term" value="F:RNA methyltransferase activity"/>
    <property type="evidence" value="ECO:0007669"/>
    <property type="project" value="InterPro"/>
</dbReference>
<dbReference type="InterPro" id="IPR001678">
    <property type="entry name" value="MeTrfase_RsmB-F_NOP2_dom"/>
</dbReference>
<dbReference type="PRINTS" id="PR02008">
    <property type="entry name" value="RCMTFAMILY"/>
</dbReference>
<dbReference type="PANTHER" id="PTHR22807">
    <property type="entry name" value="NOP2 YEAST -RELATED NOL1/NOP2/FMU SUN DOMAIN-CONTAINING"/>
    <property type="match status" value="1"/>
</dbReference>
<evidence type="ECO:0000256" key="5">
    <source>
        <dbReference type="ARBA" id="ARBA00022884"/>
    </source>
</evidence>
<evidence type="ECO:0000256" key="1">
    <source>
        <dbReference type="ARBA" id="ARBA00022490"/>
    </source>
</evidence>
<dbReference type="InterPro" id="IPR027391">
    <property type="entry name" value="Nol1_Nop2_Fmu_2"/>
</dbReference>
<dbReference type="InterPro" id="IPR031341">
    <property type="entry name" value="Methyltr_RsmF_N"/>
</dbReference>
<evidence type="ECO:0000256" key="2">
    <source>
        <dbReference type="ARBA" id="ARBA00022603"/>
    </source>
</evidence>
<dbReference type="Gene3D" id="2.30.130.60">
    <property type="match status" value="1"/>
</dbReference>
<protein>
    <submittedName>
        <fullName evidence="8">NOL1/NOP2/sun family protein</fullName>
    </submittedName>
</protein>
<keyword evidence="4 6" id="KW-0949">S-adenosyl-L-methionine</keyword>
<dbReference type="Gene3D" id="3.40.50.150">
    <property type="entry name" value="Vaccinia Virus protein VP39"/>
    <property type="match status" value="1"/>
</dbReference>
<dbReference type="PROSITE" id="PS51686">
    <property type="entry name" value="SAM_MT_RSMB_NOP"/>
    <property type="match status" value="1"/>
</dbReference>
<dbReference type="GO" id="GO:0003723">
    <property type="term" value="F:RNA binding"/>
    <property type="evidence" value="ECO:0007669"/>
    <property type="project" value="UniProtKB-UniRule"/>
</dbReference>
<feature type="binding site" evidence="6">
    <location>
        <position position="164"/>
    </location>
    <ligand>
        <name>S-adenosyl-L-methionine</name>
        <dbReference type="ChEBI" id="CHEBI:59789"/>
    </ligand>
</feature>
<dbReference type="EMBL" id="AWEY01000008">
    <property type="protein sequence ID" value="ERK40080.1"/>
    <property type="molecule type" value="Genomic_DNA"/>
</dbReference>
<evidence type="ECO:0000256" key="6">
    <source>
        <dbReference type="PROSITE-ProRule" id="PRU01023"/>
    </source>
</evidence>
<keyword evidence="1" id="KW-0963">Cytoplasm</keyword>
<feature type="domain" description="SAM-dependent MTase RsmB/NOP-type" evidence="7">
    <location>
        <begin position="27"/>
        <end position="325"/>
    </location>
</feature>
<dbReference type="InterPro" id="IPR049560">
    <property type="entry name" value="MeTrfase_RsmB-F_NOP2_cat"/>
</dbReference>
<dbReference type="GO" id="GO:0001510">
    <property type="term" value="P:RNA methylation"/>
    <property type="evidence" value="ECO:0007669"/>
    <property type="project" value="InterPro"/>
</dbReference>
<organism evidence="8 9">
    <name type="scientific">Segatella baroniae F0067</name>
    <dbReference type="NCBI Taxonomy" id="1115809"/>
    <lineage>
        <taxon>Bacteria</taxon>
        <taxon>Pseudomonadati</taxon>
        <taxon>Bacteroidota</taxon>
        <taxon>Bacteroidia</taxon>
        <taxon>Bacteroidales</taxon>
        <taxon>Prevotellaceae</taxon>
        <taxon>Segatella</taxon>
    </lineage>
</organism>
<sequence>MPDIGCKVTTFFLKYDRLAAYIQYYFSTFAIVMKFPEAFTSYTRRLMGDELFACLEQGLVAQPPVSIRLNPFKTAGMEPTAAHEQIGWCDEGFYLSDRPSFTFDPFFHAGLYYVQEASSMFVAHVVRQLAPSPVHMLDLCAAPGGKTTCVMGALPSGSVLFSNEPVKLRARILCENVLKFGHPDIYVTNNHARDYQKTRLKFDLILADVPCSGEGMFRKDEGAIEEWSPANVAKCAQLQREIVRDIWPCLNDGGHLIYSTCTFNAHEDEENANWIAQELGADFVTIPTKPEWNITGSLTDGHPMYRFIPGKTRGEGLFMAVLRKRGAADTLPRPSDKPLAAWKEKDMKGLRVLAHGVNAPQQKGKDLIPDISEALSILPHKGRYATVDVDYPAAIAYLRREAITLPPQTPRGIVLVTFHGQALGFAKNLGNRANNLFPQEWKIKSSHQPPFTPILKIKP</sequence>
<comment type="caution">
    <text evidence="8">The sequence shown here is derived from an EMBL/GenBank/DDBJ whole genome shotgun (WGS) entry which is preliminary data.</text>
</comment>
<proteinExistence type="inferred from homology"/>
<keyword evidence="9" id="KW-1185">Reference proteome</keyword>
<evidence type="ECO:0000256" key="3">
    <source>
        <dbReference type="ARBA" id="ARBA00022679"/>
    </source>
</evidence>
<comment type="caution">
    <text evidence="6">Lacks conserved residue(s) required for the propagation of feature annotation.</text>
</comment>
<dbReference type="InterPro" id="IPR029063">
    <property type="entry name" value="SAM-dependent_MTases_sf"/>
</dbReference>
<dbReference type="InterPro" id="IPR023267">
    <property type="entry name" value="RCMT"/>
</dbReference>
<evidence type="ECO:0000256" key="4">
    <source>
        <dbReference type="ARBA" id="ARBA00022691"/>
    </source>
</evidence>
<dbReference type="Gene3D" id="3.30.70.1170">
    <property type="entry name" value="Sun protein, domain 3"/>
    <property type="match status" value="1"/>
</dbReference>
<dbReference type="Proteomes" id="UP000016648">
    <property type="component" value="Unassembled WGS sequence"/>
</dbReference>
<evidence type="ECO:0000313" key="9">
    <source>
        <dbReference type="Proteomes" id="UP000016648"/>
    </source>
</evidence>
<comment type="similarity">
    <text evidence="6">Belongs to the class I-like SAM-binding methyltransferase superfamily. RsmB/NOP family.</text>
</comment>
<evidence type="ECO:0000259" key="7">
    <source>
        <dbReference type="PROSITE" id="PS51686"/>
    </source>
</evidence>
<keyword evidence="5 6" id="KW-0694">RNA-binding</keyword>
<dbReference type="Pfam" id="PF13636">
    <property type="entry name" value="Methyltranf_PUA"/>
    <property type="match status" value="1"/>
</dbReference>
<keyword evidence="3 6" id="KW-0808">Transferase</keyword>
<feature type="binding site" evidence="6">
    <location>
        <begin position="140"/>
        <end position="146"/>
    </location>
    <ligand>
        <name>S-adenosyl-L-methionine</name>
        <dbReference type="ChEBI" id="CHEBI:59789"/>
    </ligand>
</feature>
<dbReference type="PANTHER" id="PTHR22807:SF30">
    <property type="entry name" value="28S RRNA (CYTOSINE(4447)-C(5))-METHYLTRANSFERASE-RELATED"/>
    <property type="match status" value="1"/>
</dbReference>
<name>U2NPV4_9BACT</name>
<evidence type="ECO:0000313" key="8">
    <source>
        <dbReference type="EMBL" id="ERK40080.1"/>
    </source>
</evidence>
<reference evidence="8 9" key="1">
    <citation type="submission" date="2013-08" db="EMBL/GenBank/DDBJ databases">
        <authorList>
            <person name="Durkin A.S."/>
            <person name="Haft D.R."/>
            <person name="McCorrison J."/>
            <person name="Torralba M."/>
            <person name="Gillis M."/>
            <person name="Haft D.H."/>
            <person name="Methe B."/>
            <person name="Sutton G."/>
            <person name="Nelson K.E."/>
        </authorList>
    </citation>
    <scope>NUCLEOTIDE SEQUENCE [LARGE SCALE GENOMIC DNA]</scope>
    <source>
        <strain evidence="8 9">F0067</strain>
    </source>
</reference>